<gene>
    <name evidence="2" type="ORF">RRG08_019996</name>
</gene>
<feature type="region of interest" description="Disordered" evidence="1">
    <location>
        <begin position="9"/>
        <end position="35"/>
    </location>
</feature>
<reference evidence="2" key="1">
    <citation type="journal article" date="2023" name="G3 (Bethesda)">
        <title>A reference genome for the long-term kleptoplast-retaining sea slug Elysia crispata morphotype clarki.</title>
        <authorList>
            <person name="Eastman K.E."/>
            <person name="Pendleton A.L."/>
            <person name="Shaikh M.A."/>
            <person name="Suttiyut T."/>
            <person name="Ogas R."/>
            <person name="Tomko P."/>
            <person name="Gavelis G."/>
            <person name="Widhalm J.R."/>
            <person name="Wisecaver J.H."/>
        </authorList>
    </citation>
    <scope>NUCLEOTIDE SEQUENCE</scope>
    <source>
        <strain evidence="2">ECLA1</strain>
    </source>
</reference>
<proteinExistence type="predicted"/>
<protein>
    <submittedName>
        <fullName evidence="2">Uncharacterized protein</fullName>
    </submittedName>
</protein>
<dbReference type="EMBL" id="JAWDGP010000205">
    <property type="protein sequence ID" value="KAK3802895.1"/>
    <property type="molecule type" value="Genomic_DNA"/>
</dbReference>
<name>A0AAE1BB72_9GAST</name>
<accession>A0AAE1BB72</accession>
<sequence>MRIVLGFEMPVHPGNNSSLSEAVSKGNRHKQREATEKELALISTPQPLAVRTNSTQLNLPPAREIRHEN</sequence>
<dbReference type="AlphaFoldDB" id="A0AAE1BB72"/>
<organism evidence="2 3">
    <name type="scientific">Elysia crispata</name>
    <name type="common">lettuce slug</name>
    <dbReference type="NCBI Taxonomy" id="231223"/>
    <lineage>
        <taxon>Eukaryota</taxon>
        <taxon>Metazoa</taxon>
        <taxon>Spiralia</taxon>
        <taxon>Lophotrochozoa</taxon>
        <taxon>Mollusca</taxon>
        <taxon>Gastropoda</taxon>
        <taxon>Heterobranchia</taxon>
        <taxon>Euthyneura</taxon>
        <taxon>Panpulmonata</taxon>
        <taxon>Sacoglossa</taxon>
        <taxon>Placobranchoidea</taxon>
        <taxon>Plakobranchidae</taxon>
        <taxon>Elysia</taxon>
    </lineage>
</organism>
<evidence type="ECO:0000313" key="2">
    <source>
        <dbReference type="EMBL" id="KAK3802895.1"/>
    </source>
</evidence>
<evidence type="ECO:0000256" key="1">
    <source>
        <dbReference type="SAM" id="MobiDB-lite"/>
    </source>
</evidence>
<evidence type="ECO:0000313" key="3">
    <source>
        <dbReference type="Proteomes" id="UP001283361"/>
    </source>
</evidence>
<dbReference type="Proteomes" id="UP001283361">
    <property type="component" value="Unassembled WGS sequence"/>
</dbReference>
<keyword evidence="3" id="KW-1185">Reference proteome</keyword>
<comment type="caution">
    <text evidence="2">The sequence shown here is derived from an EMBL/GenBank/DDBJ whole genome shotgun (WGS) entry which is preliminary data.</text>
</comment>